<evidence type="ECO:0000259" key="10">
    <source>
        <dbReference type="Pfam" id="PF05649"/>
    </source>
</evidence>
<keyword evidence="6" id="KW-0378">Hydrolase</keyword>
<dbReference type="GO" id="GO:0005886">
    <property type="term" value="C:plasma membrane"/>
    <property type="evidence" value="ECO:0007669"/>
    <property type="project" value="UniProtKB-SubCell"/>
</dbReference>
<comment type="similarity">
    <text evidence="3">Belongs to the peptidase M13 family.</text>
</comment>
<dbReference type="CDD" id="cd08662">
    <property type="entry name" value="M13"/>
    <property type="match status" value="1"/>
</dbReference>
<feature type="domain" description="Peptidase M13 N-terminal" evidence="10">
    <location>
        <begin position="84"/>
        <end position="495"/>
    </location>
</feature>
<dbReference type="AlphaFoldDB" id="A0A1W6EVV8"/>
<dbReference type="EMBL" id="KY563453">
    <property type="protein sequence ID" value="ARK19862.1"/>
    <property type="molecule type" value="mRNA"/>
</dbReference>
<dbReference type="Pfam" id="PF05649">
    <property type="entry name" value="Peptidase_M13_N"/>
    <property type="match status" value="1"/>
</dbReference>
<dbReference type="PROSITE" id="PS51885">
    <property type="entry name" value="NEPRILYSIN"/>
    <property type="match status" value="1"/>
</dbReference>
<feature type="domain" description="Peptidase M13 C-terminal" evidence="9">
    <location>
        <begin position="537"/>
        <end position="739"/>
    </location>
</feature>
<dbReference type="PANTHER" id="PTHR11733">
    <property type="entry name" value="ZINC METALLOPROTEASE FAMILY M13 NEPRILYSIN-RELATED"/>
    <property type="match status" value="1"/>
</dbReference>
<comment type="cofactor">
    <cofactor evidence="1">
        <name>Zn(2+)</name>
        <dbReference type="ChEBI" id="CHEBI:29105"/>
    </cofactor>
</comment>
<organism evidence="11">
    <name type="scientific">Ampulex compressa</name>
    <name type="common">Emerald cockroach wasp</name>
    <dbReference type="NCBI Taxonomy" id="860918"/>
    <lineage>
        <taxon>Eukaryota</taxon>
        <taxon>Metazoa</taxon>
        <taxon>Ecdysozoa</taxon>
        <taxon>Arthropoda</taxon>
        <taxon>Hexapoda</taxon>
        <taxon>Insecta</taxon>
        <taxon>Pterygota</taxon>
        <taxon>Neoptera</taxon>
        <taxon>Endopterygota</taxon>
        <taxon>Hymenoptera</taxon>
        <taxon>Apocrita</taxon>
        <taxon>Aculeata</taxon>
        <taxon>Apoidea</taxon>
        <taxon>Ampulicidae</taxon>
        <taxon>Ampulicini</taxon>
        <taxon>Ampulex</taxon>
    </lineage>
</organism>
<dbReference type="GO" id="GO:0046872">
    <property type="term" value="F:metal ion binding"/>
    <property type="evidence" value="ECO:0007669"/>
    <property type="project" value="UniProtKB-KW"/>
</dbReference>
<dbReference type="GO" id="GO:0004222">
    <property type="term" value="F:metalloendopeptidase activity"/>
    <property type="evidence" value="ECO:0007669"/>
    <property type="project" value="InterPro"/>
</dbReference>
<protein>
    <submittedName>
        <fullName evidence="11">Neprilysin-like protein 3</fullName>
    </submittedName>
</protein>
<sequence length="740" mass="86664">MNFLSHFERVAKQANIRKFSLKRRTPSKTMRHCVATIAFQLVLHLANGFQWDMVEERRRTMCQEPECYERGKIYYQNRDKNVNPCENFFEYACGNWQKHNPPPKDAEEWNVYYSMEQKSAARLRVLLEDKDSSKEKKAKSKSSANEMQASEVYKNCMDIPEMKRMPAKDMKFKVERIAYWPVYLDEKQEKKFKIPTYLLDNHYVRQTGESAFFDIDVVADPEQNNQTLLKIKPMMSAYGILLRYAPWTVPEKWNYVDFMTEMLRSVVPSFASKSWLNRAKSELSEVIQFREKLEKIIDQSVVSESNARSSLKGRIADIQANHDKHMNMVKEAEIKWLDFIRSFYNDIHGQKIKEDTVVKLSSRRYLHDLIYLLKVTPGDVVANHIHLYFLERHLEYDSTIETVLKKAITSKNLPTGRMRRDVERWEICIFHHNMRDTLGKMYMKDQLTENAKSNVEKLMYDVREVIELQVEESWLNSATKKDAKSALKETLPIIGCSTKSTYAAPNGKVTLRREVIEKQNTIPMNPLKAETEYIKPFICVNAAYVQTPMYGENLPYVINMGSMGSSMGYEAYHTFSMENIKKKQKSKYIWSTDLVDSYVERAACFSRQQYEYKKVEIERLGISMKDIKVSNTMQEDMADTMGVNAAYETYRRQLWRENGMCQILPQLHFMTCDQHFFLAFANKFCGKTSPNVALGIMMSSDQSIDEMRVNGVLSNMPEFARAFNCKKNDAMNPLRKCKLW</sequence>
<comment type="subcellular location">
    <subcellularLocation>
        <location evidence="2">Cell membrane</location>
        <topology evidence="2">Single-pass type II membrane protein</topology>
    </subcellularLocation>
</comment>
<evidence type="ECO:0000256" key="8">
    <source>
        <dbReference type="ARBA" id="ARBA00023049"/>
    </source>
</evidence>
<proteinExistence type="evidence at transcript level"/>
<dbReference type="GO" id="GO:0016485">
    <property type="term" value="P:protein processing"/>
    <property type="evidence" value="ECO:0007669"/>
    <property type="project" value="TreeGrafter"/>
</dbReference>
<dbReference type="PANTHER" id="PTHR11733:SF237">
    <property type="entry name" value="NEPRILYSIN-LIKE 4"/>
    <property type="match status" value="1"/>
</dbReference>
<dbReference type="Gene3D" id="3.40.390.10">
    <property type="entry name" value="Collagenase (Catalytic Domain)"/>
    <property type="match status" value="2"/>
</dbReference>
<evidence type="ECO:0000313" key="11">
    <source>
        <dbReference type="EMBL" id="ARK19862.1"/>
    </source>
</evidence>
<evidence type="ECO:0000256" key="4">
    <source>
        <dbReference type="ARBA" id="ARBA00022670"/>
    </source>
</evidence>
<dbReference type="InterPro" id="IPR024079">
    <property type="entry name" value="MetalloPept_cat_dom_sf"/>
</dbReference>
<keyword evidence="4" id="KW-0645">Protease</keyword>
<name>A0A1W6EVV8_AMPCP</name>
<dbReference type="InterPro" id="IPR008753">
    <property type="entry name" value="Peptidase_M13_N"/>
</dbReference>
<dbReference type="SUPFAM" id="SSF55486">
    <property type="entry name" value="Metalloproteases ('zincins'), catalytic domain"/>
    <property type="match status" value="1"/>
</dbReference>
<keyword evidence="8" id="KW-0482">Metalloprotease</keyword>
<evidence type="ECO:0000256" key="2">
    <source>
        <dbReference type="ARBA" id="ARBA00004401"/>
    </source>
</evidence>
<accession>A0A1W6EVV8</accession>
<dbReference type="Pfam" id="PF01431">
    <property type="entry name" value="Peptidase_M13"/>
    <property type="match status" value="1"/>
</dbReference>
<evidence type="ECO:0000256" key="6">
    <source>
        <dbReference type="ARBA" id="ARBA00022801"/>
    </source>
</evidence>
<dbReference type="InterPro" id="IPR000718">
    <property type="entry name" value="Peptidase_M13"/>
</dbReference>
<dbReference type="InterPro" id="IPR018497">
    <property type="entry name" value="Peptidase_M13_C"/>
</dbReference>
<evidence type="ECO:0000256" key="1">
    <source>
        <dbReference type="ARBA" id="ARBA00001947"/>
    </source>
</evidence>
<keyword evidence="7" id="KW-0862">Zinc</keyword>
<evidence type="ECO:0000256" key="7">
    <source>
        <dbReference type="ARBA" id="ARBA00022833"/>
    </source>
</evidence>
<keyword evidence="5" id="KW-0479">Metal-binding</keyword>
<evidence type="ECO:0000259" key="9">
    <source>
        <dbReference type="Pfam" id="PF01431"/>
    </source>
</evidence>
<reference evidence="11" key="1">
    <citation type="submission" date="2017-02" db="EMBL/GenBank/DDBJ databases">
        <title>Parasitoid Jewel Wasp Mounts Multi-Pronged Neurochemical Attack to Hijack a Host Brain.</title>
        <authorList>
            <person name="Arvidson R.S."/>
            <person name="Kaiser M."/>
            <person name="Libersat F."/>
            <person name="Adams M.E."/>
        </authorList>
    </citation>
    <scope>NUCLEOTIDE SEQUENCE</scope>
    <source>
        <strain evidence="11">80</strain>
    </source>
</reference>
<evidence type="ECO:0000256" key="3">
    <source>
        <dbReference type="ARBA" id="ARBA00007357"/>
    </source>
</evidence>
<evidence type="ECO:0000256" key="5">
    <source>
        <dbReference type="ARBA" id="ARBA00022723"/>
    </source>
</evidence>